<protein>
    <submittedName>
        <fullName evidence="3">Uncharacterized protein</fullName>
    </submittedName>
</protein>
<feature type="compositionally biased region" description="Polar residues" evidence="2">
    <location>
        <begin position="11"/>
        <end position="20"/>
    </location>
</feature>
<organism evidence="3 4">
    <name type="scientific">Trichoderma semiorbis</name>
    <dbReference type="NCBI Taxonomy" id="1491008"/>
    <lineage>
        <taxon>Eukaryota</taxon>
        <taxon>Fungi</taxon>
        <taxon>Dikarya</taxon>
        <taxon>Ascomycota</taxon>
        <taxon>Pezizomycotina</taxon>
        <taxon>Sordariomycetes</taxon>
        <taxon>Hypocreomycetidae</taxon>
        <taxon>Hypocreales</taxon>
        <taxon>Hypocreaceae</taxon>
        <taxon>Trichoderma</taxon>
    </lineage>
</organism>
<dbReference type="AlphaFoldDB" id="A0A9P8KPR7"/>
<name>A0A9P8KPR7_9HYPO</name>
<evidence type="ECO:0000256" key="1">
    <source>
        <dbReference type="ARBA" id="ARBA00023242"/>
    </source>
</evidence>
<keyword evidence="1" id="KW-0539">Nucleus</keyword>
<evidence type="ECO:0000313" key="3">
    <source>
        <dbReference type="EMBL" id="KAH0526895.1"/>
    </source>
</evidence>
<dbReference type="Pfam" id="PF11951">
    <property type="entry name" value="Fungal_trans_2"/>
    <property type="match status" value="1"/>
</dbReference>
<proteinExistence type="predicted"/>
<comment type="caution">
    <text evidence="3">The sequence shown here is derived from an EMBL/GenBank/DDBJ whole genome shotgun (WGS) entry which is preliminary data.</text>
</comment>
<dbReference type="Proteomes" id="UP000826573">
    <property type="component" value="Unassembled WGS sequence"/>
</dbReference>
<dbReference type="EMBL" id="JAIMJC010000004">
    <property type="protein sequence ID" value="KAH0526895.1"/>
    <property type="molecule type" value="Genomic_DNA"/>
</dbReference>
<keyword evidence="4" id="KW-1185">Reference proteome</keyword>
<gene>
    <name evidence="3" type="ORF">TsFJ059_010165</name>
</gene>
<accession>A0A9P8KPR7</accession>
<dbReference type="InterPro" id="IPR021858">
    <property type="entry name" value="Fun_TF"/>
</dbReference>
<dbReference type="PANTHER" id="PTHR37540:SF5">
    <property type="entry name" value="TRANSCRIPTION FACTOR DOMAIN-CONTAINING PROTEIN"/>
    <property type="match status" value="1"/>
</dbReference>
<dbReference type="PANTHER" id="PTHR37540">
    <property type="entry name" value="TRANSCRIPTION FACTOR (ACR-2), PUTATIVE-RELATED-RELATED"/>
    <property type="match status" value="1"/>
</dbReference>
<feature type="region of interest" description="Disordered" evidence="2">
    <location>
        <begin position="1"/>
        <end position="20"/>
    </location>
</feature>
<sequence length="294" mass="32645">MESKLEFINLSHPSQGSSSKLQRRAYSHAARVSHARVKHARKAANQASNVEPSIPYAKKTQASEAIERGDNCLVDIGPERYSARIPDPVDQLTSSRRDPFGCFARPLSPLEHYLFDHYITIVTTQYGSKCMILKDPSIHHHQLRISWIQLAKSNVGMLSTTFLSTCRHLHQVYQKEEYITLAMQYRIRCIRAIREAIDAGDCSARDSIVATIITLTLDEIQAGNIAASRQHVRGLAEIVHSSGGPQSLGMNGLLRHLFEKLAYDMGLLLEEEASPVGLIDFVAQGGINMPSIAT</sequence>
<evidence type="ECO:0000313" key="4">
    <source>
        <dbReference type="Proteomes" id="UP000826573"/>
    </source>
</evidence>
<reference evidence="3 4" key="1">
    <citation type="submission" date="2021-08" db="EMBL/GenBank/DDBJ databases">
        <title>The highly contiguous genome resource for Trichoderma semiorbis FJ059, a fungal antagonistic to plant pathogens.</title>
        <authorList>
            <person name="Liu T."/>
        </authorList>
    </citation>
    <scope>NUCLEOTIDE SEQUENCE [LARGE SCALE GENOMIC DNA]</scope>
    <source>
        <strain evidence="3 4">FJ059</strain>
    </source>
</reference>
<evidence type="ECO:0000256" key="2">
    <source>
        <dbReference type="SAM" id="MobiDB-lite"/>
    </source>
</evidence>